<reference evidence="4" key="1">
    <citation type="journal article" date="2023" name="Proc. Natl. Acad. Sci. U.S.A.">
        <title>Genomic and structural basis for evolution of tropane alkaloid biosynthesis.</title>
        <authorList>
            <person name="Wanga Y.-J."/>
            <person name="Taina T."/>
            <person name="Yua J.-Y."/>
            <person name="Lia J."/>
            <person name="Xua B."/>
            <person name="Chenc J."/>
            <person name="D'Auriad J.C."/>
            <person name="Huanga J.-P."/>
            <person name="Huanga S.-X."/>
        </authorList>
    </citation>
    <scope>NUCLEOTIDE SEQUENCE [LARGE SCALE GENOMIC DNA]</scope>
    <source>
        <strain evidence="4">cv. KIB-2019</strain>
    </source>
</reference>
<proteinExistence type="predicted"/>
<feature type="compositionally biased region" description="Basic and acidic residues" evidence="1">
    <location>
        <begin position="93"/>
        <end position="110"/>
    </location>
</feature>
<accession>A0A9Q1L429</accession>
<protein>
    <submittedName>
        <fullName evidence="3">Uncharacterized protein</fullName>
    </submittedName>
</protein>
<comment type="caution">
    <text evidence="3">The sequence shown here is derived from an EMBL/GenBank/DDBJ whole genome shotgun (WGS) entry which is preliminary data.</text>
</comment>
<dbReference type="Proteomes" id="UP001152561">
    <property type="component" value="Unassembled WGS sequence"/>
</dbReference>
<dbReference type="OrthoDB" id="1924787at2759"/>
<feature type="region of interest" description="Disordered" evidence="1">
    <location>
        <begin position="93"/>
        <end position="115"/>
    </location>
</feature>
<sequence length="173" mass="19789">MKFREEFQYLRQIDKRKWILVVVLVAVTHLFCQTLMLPCGNALHSLLSESKILLPENISLSIRESSVVKSANVGDSLSNFDNANVLIDRVKSADKGDAGGDGENNERVNEQRNQSHYPRLYQLNDNLFDEVVYVDEETTMQNSGNRIRGSVLQKNDESRLDLSLEQVTRHWLP</sequence>
<dbReference type="EMBL" id="JAJAGQ010000023">
    <property type="protein sequence ID" value="KAJ8527960.1"/>
    <property type="molecule type" value="Genomic_DNA"/>
</dbReference>
<organism evidence="3 4">
    <name type="scientific">Anisodus acutangulus</name>
    <dbReference type="NCBI Taxonomy" id="402998"/>
    <lineage>
        <taxon>Eukaryota</taxon>
        <taxon>Viridiplantae</taxon>
        <taxon>Streptophyta</taxon>
        <taxon>Embryophyta</taxon>
        <taxon>Tracheophyta</taxon>
        <taxon>Spermatophyta</taxon>
        <taxon>Magnoliopsida</taxon>
        <taxon>eudicotyledons</taxon>
        <taxon>Gunneridae</taxon>
        <taxon>Pentapetalae</taxon>
        <taxon>asterids</taxon>
        <taxon>lamiids</taxon>
        <taxon>Solanales</taxon>
        <taxon>Solanaceae</taxon>
        <taxon>Solanoideae</taxon>
        <taxon>Hyoscyameae</taxon>
        <taxon>Anisodus</taxon>
    </lineage>
</organism>
<feature type="transmembrane region" description="Helical" evidence="2">
    <location>
        <begin position="18"/>
        <end position="37"/>
    </location>
</feature>
<name>A0A9Q1L429_9SOLA</name>
<evidence type="ECO:0000256" key="2">
    <source>
        <dbReference type="SAM" id="Phobius"/>
    </source>
</evidence>
<evidence type="ECO:0000313" key="3">
    <source>
        <dbReference type="EMBL" id="KAJ8527960.1"/>
    </source>
</evidence>
<gene>
    <name evidence="3" type="ORF">K7X08_015411</name>
</gene>
<keyword evidence="2" id="KW-0472">Membrane</keyword>
<evidence type="ECO:0000313" key="4">
    <source>
        <dbReference type="Proteomes" id="UP001152561"/>
    </source>
</evidence>
<keyword evidence="2" id="KW-1133">Transmembrane helix</keyword>
<evidence type="ECO:0000256" key="1">
    <source>
        <dbReference type="SAM" id="MobiDB-lite"/>
    </source>
</evidence>
<keyword evidence="2" id="KW-0812">Transmembrane</keyword>
<keyword evidence="4" id="KW-1185">Reference proteome</keyword>
<dbReference type="AlphaFoldDB" id="A0A9Q1L429"/>